<dbReference type="PROSITE" id="PS50222">
    <property type="entry name" value="EF_HAND_2"/>
    <property type="match status" value="1"/>
</dbReference>
<organism evidence="3 4">
    <name type="scientific">Stentor coeruleus</name>
    <dbReference type="NCBI Taxonomy" id="5963"/>
    <lineage>
        <taxon>Eukaryota</taxon>
        <taxon>Sar</taxon>
        <taxon>Alveolata</taxon>
        <taxon>Ciliophora</taxon>
        <taxon>Postciliodesmatophora</taxon>
        <taxon>Heterotrichea</taxon>
        <taxon>Heterotrichida</taxon>
        <taxon>Stentoridae</taxon>
        <taxon>Stentor</taxon>
    </lineage>
</organism>
<dbReference type="Proteomes" id="UP000187209">
    <property type="component" value="Unassembled WGS sequence"/>
</dbReference>
<reference evidence="3 4" key="1">
    <citation type="submission" date="2016-11" db="EMBL/GenBank/DDBJ databases">
        <title>The macronuclear genome of Stentor coeruleus: a giant cell with tiny introns.</title>
        <authorList>
            <person name="Slabodnick M."/>
            <person name="Ruby J.G."/>
            <person name="Reiff S.B."/>
            <person name="Swart E.C."/>
            <person name="Gosai S."/>
            <person name="Prabakaran S."/>
            <person name="Witkowska E."/>
            <person name="Larue G.E."/>
            <person name="Fisher S."/>
            <person name="Freeman R.M."/>
            <person name="Gunawardena J."/>
            <person name="Chu W."/>
            <person name="Stover N.A."/>
            <person name="Gregory B.D."/>
            <person name="Nowacki M."/>
            <person name="Derisi J."/>
            <person name="Roy S.W."/>
            <person name="Marshall W.F."/>
            <person name="Sood P."/>
        </authorList>
    </citation>
    <scope>NUCLEOTIDE SEQUENCE [LARGE SCALE GENOMIC DNA]</scope>
    <source>
        <strain evidence="3">WM001</strain>
    </source>
</reference>
<dbReference type="EMBL" id="MPUH01001606">
    <property type="protein sequence ID" value="OMJ66908.1"/>
    <property type="molecule type" value="Genomic_DNA"/>
</dbReference>
<keyword evidence="1" id="KW-0175">Coiled coil</keyword>
<gene>
    <name evidence="3" type="ORF">SteCoe_36091</name>
</gene>
<dbReference type="AlphaFoldDB" id="A0A1R2AQU1"/>
<protein>
    <recommendedName>
        <fullName evidence="2">EF-hand domain-containing protein</fullName>
    </recommendedName>
</protein>
<proteinExistence type="predicted"/>
<evidence type="ECO:0000259" key="2">
    <source>
        <dbReference type="PROSITE" id="PS50222"/>
    </source>
</evidence>
<evidence type="ECO:0000313" key="3">
    <source>
        <dbReference type="EMBL" id="OMJ66908.1"/>
    </source>
</evidence>
<keyword evidence="4" id="KW-1185">Reference proteome</keyword>
<dbReference type="GO" id="GO:0005509">
    <property type="term" value="F:calcium ion binding"/>
    <property type="evidence" value="ECO:0007669"/>
    <property type="project" value="InterPro"/>
</dbReference>
<evidence type="ECO:0000256" key="1">
    <source>
        <dbReference type="SAM" id="Coils"/>
    </source>
</evidence>
<dbReference type="InterPro" id="IPR002048">
    <property type="entry name" value="EF_hand_dom"/>
</dbReference>
<feature type="domain" description="EF-hand" evidence="2">
    <location>
        <begin position="352"/>
        <end position="387"/>
    </location>
</feature>
<feature type="coiled-coil region" evidence="1">
    <location>
        <begin position="45"/>
        <end position="129"/>
    </location>
</feature>
<evidence type="ECO:0000313" key="4">
    <source>
        <dbReference type="Proteomes" id="UP000187209"/>
    </source>
</evidence>
<accession>A0A1R2AQU1</accession>
<name>A0A1R2AQU1_9CILI</name>
<sequence length="554" mass="64199">MEAQITYLTEECKKLLNGINLLSENKTRDDLLKYQEDDIQKSVLISQLKKEKERFLESIEEKNQEILKWRDRVVELETHEAKVLQQKKKREKNEVKALKKDIKDLKNELANSKKVCESLESNYEEKIAKIQLQNLVEKHSPKNSAGEITVNHSKSFKTLNPIPMILHLITEKICKENITFDNFFHNLTLMYSNYPNLNDIWQALELSEDKHHFIDELSLFLNSKSIIPIVLFKDFCQKAKFTPQDVQKIYQHIVLRLQSSEISRENIGKKIFPDKKAVKNMNNCIEILMKSPLDLDKNSAILLYNYLFPSGISSLTSSQIISSFVIRLPDWVILNEEEKKVYTNVLNKIIEDNVGKILQQCKDYDIEKTGFISEIEFLKCLEGVNARIDKKFELFIKIEAYKMAEEIGKVRYLEFLNHFNTINEETDTEKIVDYYLTQVALEIRNKNTQICKVFKEKNGKVAGESFIDGLAKLGLDQINESHLALILEFLQCKDSEDLCIDLSLLENKIAGVVESPNKLKAGETKFVFDQALEFNSRIKTLQGLDENSLLISNP</sequence>
<comment type="caution">
    <text evidence="3">The sequence shown here is derived from an EMBL/GenBank/DDBJ whole genome shotgun (WGS) entry which is preliminary data.</text>
</comment>